<evidence type="ECO:0000313" key="2">
    <source>
        <dbReference type="Proteomes" id="UP000774326"/>
    </source>
</evidence>
<dbReference type="AlphaFoldDB" id="A0A9P8PH38"/>
<accession>A0A9P8PH38</accession>
<reference evidence="1" key="2">
    <citation type="submission" date="2021-01" db="EMBL/GenBank/DDBJ databases">
        <authorList>
            <person name="Schikora-Tamarit M.A."/>
        </authorList>
    </citation>
    <scope>NUCLEOTIDE SEQUENCE</scope>
    <source>
        <strain evidence="1">CBS2887</strain>
    </source>
</reference>
<dbReference type="EMBL" id="JAEUBG010005835">
    <property type="protein sequence ID" value="KAH3672223.1"/>
    <property type="molecule type" value="Genomic_DNA"/>
</dbReference>
<protein>
    <submittedName>
        <fullName evidence="1">Uncharacterized protein</fullName>
    </submittedName>
</protein>
<sequence>MDKVAEPAPFLAWTTSSPPNWILWVKASRCSLVKVDLCLESGGSQDIQGGDTEQLVLVVDALLLEHFLDNWDGGVDWVGDNTDSGVWSVIGNSSGQVSDNTSVDVEQIVSGHTWLSWDTGWDQNNISTSQGLL</sequence>
<organism evidence="1 2">
    <name type="scientific">Wickerhamomyces pijperi</name>
    <name type="common">Yeast</name>
    <name type="synonym">Pichia pijperi</name>
    <dbReference type="NCBI Taxonomy" id="599730"/>
    <lineage>
        <taxon>Eukaryota</taxon>
        <taxon>Fungi</taxon>
        <taxon>Dikarya</taxon>
        <taxon>Ascomycota</taxon>
        <taxon>Saccharomycotina</taxon>
        <taxon>Saccharomycetes</taxon>
        <taxon>Phaffomycetales</taxon>
        <taxon>Wickerhamomycetaceae</taxon>
        <taxon>Wickerhamomyces</taxon>
    </lineage>
</organism>
<comment type="caution">
    <text evidence="1">The sequence shown here is derived from an EMBL/GenBank/DDBJ whole genome shotgun (WGS) entry which is preliminary data.</text>
</comment>
<keyword evidence="2" id="KW-1185">Reference proteome</keyword>
<evidence type="ECO:0000313" key="1">
    <source>
        <dbReference type="EMBL" id="KAH3672223.1"/>
    </source>
</evidence>
<reference evidence="1" key="1">
    <citation type="journal article" date="2021" name="Open Biol.">
        <title>Shared evolutionary footprints suggest mitochondrial oxidative damage underlies multiple complex I losses in fungi.</title>
        <authorList>
            <person name="Schikora-Tamarit M.A."/>
            <person name="Marcet-Houben M."/>
            <person name="Nosek J."/>
            <person name="Gabaldon T."/>
        </authorList>
    </citation>
    <scope>NUCLEOTIDE SEQUENCE</scope>
    <source>
        <strain evidence="1">CBS2887</strain>
    </source>
</reference>
<proteinExistence type="predicted"/>
<name>A0A9P8PH38_WICPI</name>
<gene>
    <name evidence="1" type="ORF">WICPIJ_010075</name>
</gene>
<dbReference type="Proteomes" id="UP000774326">
    <property type="component" value="Unassembled WGS sequence"/>
</dbReference>